<evidence type="ECO:0000256" key="2">
    <source>
        <dbReference type="SAM" id="MobiDB-lite"/>
    </source>
</evidence>
<dbReference type="OrthoDB" id="10681261at2759"/>
<protein>
    <recommendedName>
        <fullName evidence="3">SWIM-type domain-containing protein</fullName>
    </recommendedName>
</protein>
<feature type="compositionally biased region" description="Acidic residues" evidence="2">
    <location>
        <begin position="736"/>
        <end position="749"/>
    </location>
</feature>
<dbReference type="PROSITE" id="PS50966">
    <property type="entry name" value="ZF_SWIM"/>
    <property type="match status" value="1"/>
</dbReference>
<keyword evidence="1" id="KW-0862">Zinc</keyword>
<evidence type="ECO:0000313" key="4">
    <source>
        <dbReference type="EMBL" id="KAF4685651.1"/>
    </source>
</evidence>
<dbReference type="InterPro" id="IPR007527">
    <property type="entry name" value="Znf_SWIM"/>
</dbReference>
<name>A0A7J6NRF9_PEROL</name>
<evidence type="ECO:0000313" key="5">
    <source>
        <dbReference type="Proteomes" id="UP000541610"/>
    </source>
</evidence>
<sequence>MRMRLQIHPESSWEDVEDLKSWRQTQIAEDSEVTAEVIDLEPTHGPLQRHHFIREPVRHTHTAKQNEEWTPNFREWRPSFAIPSRCTFRSTAPHPTERHHGSTRHSIARRAKLVSKQKSDLSQYMSESSSPTTGTEPRRKVSVPMTPGEAAVFFDVVSRFSSPQEGRSPSQLGERSIASMDAQGGPTLENTVGQYRTYLPLGSPHRSYDDEASAKNSLEGAFCCGVRSKGRGYLRKDGMMVKRFVCQYYSMKGWKQCSHSGTIIRRPDGRYEVEVQAGTHAPHERDADSTATRAPPTSVEVLREIDKFVDSNAKPKRIQRALRKRGLLKGIKNPRKCINNRLYQTRNRLNASNSRPPPGASRADITAYCEEKTTIPECPDEAYCIHHSFDPDRGLEIHISTPSLIERYATAEVVSCDYTHNVAWKGQPTILYGALMDGHFRVISIGITEKETAGTIKRMIESVREQCDSLSEIRGISIKHQPKVLVADSADSITNGFTEVSMRLIPRDIANTACLPGLLREMEEYCQDEAAEEHTAGSPPISSKDCAAAANWADKKGKREPGQKEVIYVDDAMENYLVVSESLAAVVPTQEQLDEIVTQYYQRLHGLPCPTWKDFIEYKTVIQNVYLVKRHEGFCCTCYNGRSPPCIHAIALQYLEDRSVGRFKMNELLTYGPKPRGRPKHSAKKALQIDEEYVARLREIEDQRTKGNAASPPYPQNARRLLDFGRKGTRQPDVSDQGEIDEVEEADVR</sequence>
<gene>
    <name evidence="4" type="ORF">FOZ60_006333</name>
</gene>
<feature type="region of interest" description="Disordered" evidence="2">
    <location>
        <begin position="88"/>
        <end position="107"/>
    </location>
</feature>
<evidence type="ECO:0000256" key="1">
    <source>
        <dbReference type="PROSITE-ProRule" id="PRU00325"/>
    </source>
</evidence>
<organism evidence="4 5">
    <name type="scientific">Perkinsus olseni</name>
    <name type="common">Perkinsus atlanticus</name>
    <dbReference type="NCBI Taxonomy" id="32597"/>
    <lineage>
        <taxon>Eukaryota</taxon>
        <taxon>Sar</taxon>
        <taxon>Alveolata</taxon>
        <taxon>Perkinsozoa</taxon>
        <taxon>Perkinsea</taxon>
        <taxon>Perkinsida</taxon>
        <taxon>Perkinsidae</taxon>
        <taxon>Perkinsus</taxon>
    </lineage>
</organism>
<proteinExistence type="predicted"/>
<feature type="region of interest" description="Disordered" evidence="2">
    <location>
        <begin position="701"/>
        <end position="749"/>
    </location>
</feature>
<keyword evidence="1" id="KW-0863">Zinc-finger</keyword>
<dbReference type="GO" id="GO:0008270">
    <property type="term" value="F:zinc ion binding"/>
    <property type="evidence" value="ECO:0007669"/>
    <property type="project" value="UniProtKB-KW"/>
</dbReference>
<evidence type="ECO:0000259" key="3">
    <source>
        <dbReference type="PROSITE" id="PS50966"/>
    </source>
</evidence>
<feature type="domain" description="SWIM-type" evidence="3">
    <location>
        <begin position="626"/>
        <end position="657"/>
    </location>
</feature>
<keyword evidence="1" id="KW-0479">Metal-binding</keyword>
<dbReference type="EMBL" id="JABANP010000255">
    <property type="protein sequence ID" value="KAF4685651.1"/>
    <property type="molecule type" value="Genomic_DNA"/>
</dbReference>
<reference evidence="4 5" key="1">
    <citation type="submission" date="2020-04" db="EMBL/GenBank/DDBJ databases">
        <title>Perkinsus olseni comparative genomics.</title>
        <authorList>
            <person name="Bogema D.R."/>
        </authorList>
    </citation>
    <scope>NUCLEOTIDE SEQUENCE [LARGE SCALE GENOMIC DNA]</scope>
    <source>
        <strain evidence="4">00978-12</strain>
    </source>
</reference>
<dbReference type="AlphaFoldDB" id="A0A7J6NRF9"/>
<feature type="region of interest" description="Disordered" evidence="2">
    <location>
        <begin position="113"/>
        <end position="143"/>
    </location>
</feature>
<comment type="caution">
    <text evidence="4">The sequence shown here is derived from an EMBL/GenBank/DDBJ whole genome shotgun (WGS) entry which is preliminary data.</text>
</comment>
<dbReference type="Proteomes" id="UP000541610">
    <property type="component" value="Unassembled WGS sequence"/>
</dbReference>
<feature type="compositionally biased region" description="Low complexity" evidence="2">
    <location>
        <begin position="126"/>
        <end position="135"/>
    </location>
</feature>
<accession>A0A7J6NRF9</accession>